<protein>
    <recommendedName>
        <fullName evidence="4">Flagellin Flp1-like domain-containing protein</fullName>
    </recommendedName>
</protein>
<feature type="transmembrane region" description="Helical" evidence="1">
    <location>
        <begin position="41"/>
        <end position="62"/>
    </location>
</feature>
<evidence type="ECO:0000256" key="1">
    <source>
        <dbReference type="SAM" id="Phobius"/>
    </source>
</evidence>
<keyword evidence="1" id="KW-0812">Transmembrane</keyword>
<keyword evidence="1" id="KW-1133">Transmembrane helix</keyword>
<keyword evidence="1" id="KW-0472">Membrane</keyword>
<dbReference type="RefSeq" id="WP_005551997.1">
    <property type="nucleotide sequence ID" value="NZ_JAMDLX010000076.1"/>
</dbReference>
<comment type="caution">
    <text evidence="2">The sequence shown here is derived from an EMBL/GenBank/DDBJ whole genome shotgun (WGS) entry which is preliminary data.</text>
</comment>
<name>A0ABT4H7D8_PAEAL</name>
<accession>A0ABT4H7D8</accession>
<keyword evidence="3" id="KW-1185">Reference proteome</keyword>
<evidence type="ECO:0000313" key="3">
    <source>
        <dbReference type="Proteomes" id="UP001527181"/>
    </source>
</evidence>
<reference evidence="2 3" key="1">
    <citation type="submission" date="2022-05" db="EMBL/GenBank/DDBJ databases">
        <title>Genome Sequencing of Bee-Associated Microbes.</title>
        <authorList>
            <person name="Dunlap C."/>
        </authorList>
    </citation>
    <scope>NUCLEOTIDE SEQUENCE [LARGE SCALE GENOMIC DNA]</scope>
    <source>
        <strain evidence="2 3">NRRL B-04010</strain>
    </source>
</reference>
<evidence type="ECO:0008006" key="4">
    <source>
        <dbReference type="Google" id="ProtNLM"/>
    </source>
</evidence>
<proteinExistence type="predicted"/>
<dbReference type="EMBL" id="JAMDNP010000134">
    <property type="protein sequence ID" value="MCY9764903.1"/>
    <property type="molecule type" value="Genomic_DNA"/>
</dbReference>
<dbReference type="GeneID" id="94492187"/>
<dbReference type="Proteomes" id="UP001527181">
    <property type="component" value="Unassembled WGS sequence"/>
</dbReference>
<sequence length="81" mass="9273">MSFILSRSKQMYEKIGQKMYQAGVTFVTRSKNLAKDERGGLFEFILIALIVVVVLVGIYTYAKPEIDNFMKKIFGKMNSIN</sequence>
<evidence type="ECO:0000313" key="2">
    <source>
        <dbReference type="EMBL" id="MCY9764903.1"/>
    </source>
</evidence>
<gene>
    <name evidence="2" type="ORF">M5X12_30880</name>
</gene>
<organism evidence="2 3">
    <name type="scientific">Paenibacillus alvei</name>
    <name type="common">Bacillus alvei</name>
    <dbReference type="NCBI Taxonomy" id="44250"/>
    <lineage>
        <taxon>Bacteria</taxon>
        <taxon>Bacillati</taxon>
        <taxon>Bacillota</taxon>
        <taxon>Bacilli</taxon>
        <taxon>Bacillales</taxon>
        <taxon>Paenibacillaceae</taxon>
        <taxon>Paenibacillus</taxon>
    </lineage>
</organism>